<feature type="transmembrane region" description="Helical" evidence="4">
    <location>
        <begin position="242"/>
        <end position="259"/>
    </location>
</feature>
<dbReference type="InterPro" id="IPR016032">
    <property type="entry name" value="Sig_transdc_resp-reg_C-effctor"/>
</dbReference>
<dbReference type="InterPro" id="IPR036388">
    <property type="entry name" value="WH-like_DNA-bd_sf"/>
</dbReference>
<name>A0A4S4G4N6_9ACTN</name>
<feature type="transmembrane region" description="Helical" evidence="4">
    <location>
        <begin position="266"/>
        <end position="286"/>
    </location>
</feature>
<proteinExistence type="predicted"/>
<sequence>MTATERDGMTRDKIVEDASRLALALGLGLCWSSEELVAFCVSGLAAAGGSTYLYTVYLPLLALAGLALAMAPGISSWVLRPATRVIALACGVLGVLILALFPDRSLAVFIGVALYASGVAVVNVLWMRAFTASSARDMRRSIVMTAVATMLSLVFWQIGNAGALLAAAVLLALSIGAYGLSSESLDEGTRVSGVTLASSGMKDVRRWSAPIGVLILMVGFGFIQYTAYHYGAPEIHPVSWEVFSHGLAVALLAGAVYGPRDGEQALGFKIATTLMLFSFVLLAVLWPSVTPSAALAAATEGMLELVMLLALVEYARSRGIRSVRPFGLYLVLVAVAQLVGCGLAVLDHMLLPSASYSMVGLALVACFIVTAIWLLNDKTIAAFLWEGLARGEGDSVGSDRRQTFDDRAQAVAEAFALTARETEVMALFAKGRSSSFIAEEFCVSNNTIRSHILHLYAKCDVHSRQELITLIDAWE</sequence>
<dbReference type="CDD" id="cd06170">
    <property type="entry name" value="LuxR_C_like"/>
    <property type="match status" value="1"/>
</dbReference>
<evidence type="ECO:0000313" key="6">
    <source>
        <dbReference type="EMBL" id="THG37156.1"/>
    </source>
</evidence>
<keyword evidence="4" id="KW-1133">Transmembrane helix</keyword>
<dbReference type="PANTHER" id="PTHR44688">
    <property type="entry name" value="DNA-BINDING TRANSCRIPTIONAL ACTIVATOR DEVR_DOSR"/>
    <property type="match status" value="1"/>
</dbReference>
<feature type="transmembrane region" description="Helical" evidence="4">
    <location>
        <begin position="292"/>
        <end position="314"/>
    </location>
</feature>
<feature type="transmembrane region" description="Helical" evidence="4">
    <location>
        <begin position="52"/>
        <end position="70"/>
    </location>
</feature>
<dbReference type="PROSITE" id="PS00622">
    <property type="entry name" value="HTH_LUXR_1"/>
    <property type="match status" value="1"/>
</dbReference>
<dbReference type="SMART" id="SM00421">
    <property type="entry name" value="HTH_LUXR"/>
    <property type="match status" value="1"/>
</dbReference>
<gene>
    <name evidence="6" type="ORF">E5986_06770</name>
</gene>
<dbReference type="PROSITE" id="PS50043">
    <property type="entry name" value="HTH_LUXR_2"/>
    <property type="match status" value="1"/>
</dbReference>
<feature type="domain" description="HTH luxR-type" evidence="5">
    <location>
        <begin position="410"/>
        <end position="475"/>
    </location>
</feature>
<dbReference type="SUPFAM" id="SSF46894">
    <property type="entry name" value="C-terminal effector domain of the bipartite response regulators"/>
    <property type="match status" value="1"/>
</dbReference>
<evidence type="ECO:0000256" key="2">
    <source>
        <dbReference type="ARBA" id="ARBA00023125"/>
    </source>
</evidence>
<feature type="transmembrane region" description="Helical" evidence="4">
    <location>
        <begin position="358"/>
        <end position="375"/>
    </location>
</feature>
<keyword evidence="1" id="KW-0805">Transcription regulation</keyword>
<dbReference type="EMBL" id="SSTJ01000007">
    <property type="protein sequence ID" value="THG37156.1"/>
    <property type="molecule type" value="Genomic_DNA"/>
</dbReference>
<evidence type="ECO:0000259" key="5">
    <source>
        <dbReference type="PROSITE" id="PS50043"/>
    </source>
</evidence>
<organism evidence="6 7">
    <name type="scientific">Adlercreutzia caecimuris</name>
    <dbReference type="NCBI Taxonomy" id="671266"/>
    <lineage>
        <taxon>Bacteria</taxon>
        <taxon>Bacillati</taxon>
        <taxon>Actinomycetota</taxon>
        <taxon>Coriobacteriia</taxon>
        <taxon>Eggerthellales</taxon>
        <taxon>Eggerthellaceae</taxon>
        <taxon>Adlercreutzia</taxon>
    </lineage>
</organism>
<feature type="transmembrane region" description="Helical" evidence="4">
    <location>
        <begin position="138"/>
        <end position="156"/>
    </location>
</feature>
<dbReference type="GO" id="GO:0006355">
    <property type="term" value="P:regulation of DNA-templated transcription"/>
    <property type="evidence" value="ECO:0007669"/>
    <property type="project" value="InterPro"/>
</dbReference>
<dbReference type="GO" id="GO:0003677">
    <property type="term" value="F:DNA binding"/>
    <property type="evidence" value="ECO:0007669"/>
    <property type="project" value="UniProtKB-KW"/>
</dbReference>
<accession>A0A4S4G4N6</accession>
<protein>
    <submittedName>
        <fullName evidence="6">Helix-turn-helix transcriptional regulator</fullName>
    </submittedName>
</protein>
<dbReference type="AlphaFoldDB" id="A0A4S4G4N6"/>
<keyword evidence="4" id="KW-0812">Transmembrane</keyword>
<feature type="transmembrane region" description="Helical" evidence="4">
    <location>
        <begin position="162"/>
        <end position="180"/>
    </location>
</feature>
<keyword evidence="4" id="KW-0472">Membrane</keyword>
<dbReference type="InterPro" id="IPR000792">
    <property type="entry name" value="Tscrpt_reg_LuxR_C"/>
</dbReference>
<keyword evidence="2" id="KW-0238">DNA-binding</keyword>
<dbReference type="Proteomes" id="UP000308978">
    <property type="component" value="Unassembled WGS sequence"/>
</dbReference>
<feature type="transmembrane region" description="Helical" evidence="4">
    <location>
        <begin position="21"/>
        <end position="46"/>
    </location>
</feature>
<keyword evidence="3" id="KW-0804">Transcription</keyword>
<feature type="transmembrane region" description="Helical" evidence="4">
    <location>
        <begin position="326"/>
        <end position="346"/>
    </location>
</feature>
<feature type="transmembrane region" description="Helical" evidence="4">
    <location>
        <begin position="107"/>
        <end position="126"/>
    </location>
</feature>
<dbReference type="PRINTS" id="PR00038">
    <property type="entry name" value="HTHLUXR"/>
</dbReference>
<evidence type="ECO:0000256" key="4">
    <source>
        <dbReference type="SAM" id="Phobius"/>
    </source>
</evidence>
<dbReference type="Pfam" id="PF00196">
    <property type="entry name" value="GerE"/>
    <property type="match status" value="1"/>
</dbReference>
<evidence type="ECO:0000256" key="3">
    <source>
        <dbReference type="ARBA" id="ARBA00023163"/>
    </source>
</evidence>
<comment type="caution">
    <text evidence="6">The sequence shown here is derived from an EMBL/GenBank/DDBJ whole genome shotgun (WGS) entry which is preliminary data.</text>
</comment>
<reference evidence="6 7" key="1">
    <citation type="submission" date="2019-04" db="EMBL/GenBank/DDBJ databases">
        <title>Microbes associate with the intestines of laboratory mice.</title>
        <authorList>
            <person name="Navarre W."/>
            <person name="Wong E."/>
            <person name="Huang K.C."/>
            <person name="Tropini C."/>
            <person name="Ng K."/>
            <person name="Yu B."/>
        </authorList>
    </citation>
    <scope>NUCLEOTIDE SEQUENCE [LARGE SCALE GENOMIC DNA]</scope>
    <source>
        <strain evidence="6 7">NM80_B27</strain>
    </source>
</reference>
<evidence type="ECO:0000256" key="1">
    <source>
        <dbReference type="ARBA" id="ARBA00023015"/>
    </source>
</evidence>
<evidence type="ECO:0000313" key="7">
    <source>
        <dbReference type="Proteomes" id="UP000308978"/>
    </source>
</evidence>
<dbReference type="Gene3D" id="1.10.10.10">
    <property type="entry name" value="Winged helix-like DNA-binding domain superfamily/Winged helix DNA-binding domain"/>
    <property type="match status" value="1"/>
</dbReference>
<dbReference type="PANTHER" id="PTHR44688:SF16">
    <property type="entry name" value="DNA-BINDING TRANSCRIPTIONAL ACTIVATOR DEVR_DOSR"/>
    <property type="match status" value="1"/>
</dbReference>
<feature type="transmembrane region" description="Helical" evidence="4">
    <location>
        <begin position="82"/>
        <end position="101"/>
    </location>
</feature>
<feature type="transmembrane region" description="Helical" evidence="4">
    <location>
        <begin position="211"/>
        <end position="230"/>
    </location>
</feature>